<dbReference type="PANTHER" id="PTHR32075">
    <property type="entry name" value="ISWI CHROMATIN-REMODELING COMPLEX SUBUNIT YPL216W-RELATED"/>
    <property type="match status" value="1"/>
</dbReference>
<dbReference type="GO" id="GO:0000785">
    <property type="term" value="C:chromatin"/>
    <property type="evidence" value="ECO:0007669"/>
    <property type="project" value="UniProtKB-ARBA"/>
</dbReference>
<accession>A0AA40DPZ1</accession>
<evidence type="ECO:0000313" key="8">
    <source>
        <dbReference type="EMBL" id="KAK0711275.1"/>
    </source>
</evidence>
<evidence type="ECO:0000256" key="4">
    <source>
        <dbReference type="PROSITE-ProRule" id="PRU00475"/>
    </source>
</evidence>
<feature type="compositionally biased region" description="Acidic residues" evidence="5">
    <location>
        <begin position="506"/>
        <end position="520"/>
    </location>
</feature>
<dbReference type="EMBL" id="JAUKUA010000005">
    <property type="protein sequence ID" value="KAK0711275.1"/>
    <property type="molecule type" value="Genomic_DNA"/>
</dbReference>
<proteinExistence type="predicted"/>
<dbReference type="Proteomes" id="UP001172102">
    <property type="component" value="Unassembled WGS sequence"/>
</dbReference>
<dbReference type="PROSITE" id="PS50827">
    <property type="entry name" value="DDT"/>
    <property type="match status" value="1"/>
</dbReference>
<comment type="caution">
    <text evidence="8">The sequence shown here is derived from an EMBL/GenBank/DDBJ whole genome shotgun (WGS) entry which is preliminary data.</text>
</comment>
<organism evidence="8 9">
    <name type="scientific">Lasiosphaeris hirsuta</name>
    <dbReference type="NCBI Taxonomy" id="260670"/>
    <lineage>
        <taxon>Eukaryota</taxon>
        <taxon>Fungi</taxon>
        <taxon>Dikarya</taxon>
        <taxon>Ascomycota</taxon>
        <taxon>Pezizomycotina</taxon>
        <taxon>Sordariomycetes</taxon>
        <taxon>Sordariomycetidae</taxon>
        <taxon>Sordariales</taxon>
        <taxon>Lasiosphaeriaceae</taxon>
        <taxon>Lasiosphaeris</taxon>
    </lineage>
</organism>
<sequence length="1066" mass="120929">MVPQLPPSPPVRQPLTPGLQVLFKRKPVQFLTAPEIDDDQQEVWHIPQTGEIFATYEDYLNRLDFYKQKRFICTISGHSGLTFFEALKSEVGLPLSIAVPLQRSKLTESSKHDGAAEVEQAFPEALKGPILRRVQFQTVSRIDALVDQIYDEFKNDYYPGEAVTVRVVGGEKLHGVVRDKTRFGSKVLPDGTLTAPFSRYFVSLDTRPGDEAVVDDAHIFRDRKVFTKSVLRSFIKKTVTREAWNGAPWLVKLDVAEQYHIDTRVPPHLRYDNKLLERKQMQAQKRLSQPDATPLSGPYSPTGPVRLPELKPAPKSHKSKAQQAQQAHLHGGAVKGRHSGGLGGHEPGSFVHLPLPGNPFQFPISFRSQGPLPVLSQPEPPPPPPPPKYPIEDLQLQLRGRVRPQLKFLCQDPPVSVGVAPETKLPFSDKILMKSVGPLLETWDTLNVYCEIFKLDSFTFDNFVEAMMVASEEVPVQLFDEIHCAVLKILVSSESDGGKVQIQLPELEDEEEDEEVEDESTIPSPEPEPQPKGRATRSSLAKAEAERIAAELAAAEREIKEAEHAPKHRADDVLEGFDWIEHLRKRDFKDGGWELIMVGLLHQLSKNERQRPICEEILQQILPTDIEPTQETVRQRYSVLDVNYRVQALQIICMLTAETKAIRGYMEDCSETMTGYRKEKIDWQRKRKQAIEELKGLNDQRKILLPDNLPPSPPLEPTKVNGDVKMSDVDELPNHTSDEIPDSDDGALAGRKLRRGQDRAAERRRRAEKEQEKKEKAEAAAKIPKQSKQFLKVLKDIQKKEDEIAECEKEIAIIDNDLREADCPRTRVLGKDRFWNRYYWFERNGMPYAGLPSSSTAASGYANGCIWVQGPDELEREGYIDMKPEYQEEYVAKFEMTVPERKKREEGATSVFNAWQWGYLSEPEDVDALLDWLDPRGFNELKLRKEIVNYRDKIVKNMINRKTYLGLSTDDALEKNGEERKEVPGGSVNGKRMSTRGNRTAATTPEPPSHRCLSWENSMALEEVGHLHSQQPAPVRARKQSAKKKEAVPEPEPVTTRGKKARQSLR</sequence>
<evidence type="ECO:0000259" key="6">
    <source>
        <dbReference type="PROSITE" id="PS50827"/>
    </source>
</evidence>
<dbReference type="Pfam" id="PF10537">
    <property type="entry name" value="WAC_Acf1_DNA_bd"/>
    <property type="match status" value="1"/>
</dbReference>
<dbReference type="InterPro" id="IPR013136">
    <property type="entry name" value="WSTF_Acf1_Cbp146"/>
</dbReference>
<reference evidence="8" key="1">
    <citation type="submission" date="2023-06" db="EMBL/GenBank/DDBJ databases">
        <title>Genome-scale phylogeny and comparative genomics of the fungal order Sordariales.</title>
        <authorList>
            <consortium name="Lawrence Berkeley National Laboratory"/>
            <person name="Hensen N."/>
            <person name="Bonometti L."/>
            <person name="Westerberg I."/>
            <person name="Brannstrom I.O."/>
            <person name="Guillou S."/>
            <person name="Cros-Aarteil S."/>
            <person name="Calhoun S."/>
            <person name="Haridas S."/>
            <person name="Kuo A."/>
            <person name="Mondo S."/>
            <person name="Pangilinan J."/>
            <person name="Riley R."/>
            <person name="Labutti K."/>
            <person name="Andreopoulos B."/>
            <person name="Lipzen A."/>
            <person name="Chen C."/>
            <person name="Yanf M."/>
            <person name="Daum C."/>
            <person name="Ng V."/>
            <person name="Clum A."/>
            <person name="Steindorff A."/>
            <person name="Ohm R."/>
            <person name="Martin F."/>
            <person name="Silar P."/>
            <person name="Natvig D."/>
            <person name="Lalanne C."/>
            <person name="Gautier V."/>
            <person name="Ament-Velasquez S.L."/>
            <person name="Kruys A."/>
            <person name="Hutchinson M.I."/>
            <person name="Powell A.J."/>
            <person name="Barry K."/>
            <person name="Miller A.N."/>
            <person name="Grigoriev I.V."/>
            <person name="Debuchy R."/>
            <person name="Gladieux P."/>
            <person name="Thoren M.H."/>
            <person name="Johannesson H."/>
        </authorList>
    </citation>
    <scope>NUCLEOTIDE SEQUENCE</scope>
    <source>
        <strain evidence="8">SMH4607-1</strain>
    </source>
</reference>
<feature type="region of interest" description="Disordered" evidence="5">
    <location>
        <begin position="281"/>
        <end position="353"/>
    </location>
</feature>
<dbReference type="PANTHER" id="PTHR32075:SF6">
    <property type="entry name" value="ISWI CHROMATIN-REMODELING COMPLEX SUBUNIT YPL216W-RELATED"/>
    <property type="match status" value="1"/>
</dbReference>
<feature type="compositionally biased region" description="Basic and acidic residues" evidence="5">
    <location>
        <begin position="755"/>
        <end position="779"/>
    </location>
</feature>
<feature type="domain" description="WAC" evidence="7">
    <location>
        <begin position="41"/>
        <end position="172"/>
    </location>
</feature>
<evidence type="ECO:0000256" key="2">
    <source>
        <dbReference type="ARBA" id="ARBA00023054"/>
    </source>
</evidence>
<evidence type="ECO:0000259" key="7">
    <source>
        <dbReference type="PROSITE" id="PS51136"/>
    </source>
</evidence>
<keyword evidence="9" id="KW-1185">Reference proteome</keyword>
<dbReference type="GO" id="GO:0005634">
    <property type="term" value="C:nucleus"/>
    <property type="evidence" value="ECO:0007669"/>
    <property type="project" value="UniProtKB-SubCell"/>
</dbReference>
<evidence type="ECO:0000256" key="5">
    <source>
        <dbReference type="SAM" id="MobiDB-lite"/>
    </source>
</evidence>
<feature type="region of interest" description="Disordered" evidence="5">
    <location>
        <begin position="975"/>
        <end position="1066"/>
    </location>
</feature>
<dbReference type="AlphaFoldDB" id="A0AA40DPZ1"/>
<feature type="compositionally biased region" description="Basic residues" evidence="5">
    <location>
        <begin position="1057"/>
        <end position="1066"/>
    </location>
</feature>
<dbReference type="GO" id="GO:0000781">
    <property type="term" value="C:chromosome, telomeric region"/>
    <property type="evidence" value="ECO:0007669"/>
    <property type="project" value="GOC"/>
</dbReference>
<feature type="domain" description="DDT" evidence="6">
    <location>
        <begin position="433"/>
        <end position="496"/>
    </location>
</feature>
<dbReference type="Pfam" id="PF15612">
    <property type="entry name" value="WHIM1"/>
    <property type="match status" value="1"/>
</dbReference>
<comment type="subcellular location">
    <subcellularLocation>
        <location evidence="1 4">Nucleus</location>
    </subcellularLocation>
</comment>
<evidence type="ECO:0000313" key="9">
    <source>
        <dbReference type="Proteomes" id="UP001172102"/>
    </source>
</evidence>
<dbReference type="InterPro" id="IPR018501">
    <property type="entry name" value="DDT_dom"/>
</dbReference>
<dbReference type="GO" id="GO:0031509">
    <property type="term" value="P:subtelomeric heterochromatin formation"/>
    <property type="evidence" value="ECO:0007669"/>
    <property type="project" value="TreeGrafter"/>
</dbReference>
<dbReference type="Pfam" id="PF15613">
    <property type="entry name" value="WSD"/>
    <property type="match status" value="1"/>
</dbReference>
<feature type="compositionally biased region" description="Basic and acidic residues" evidence="5">
    <location>
        <begin position="725"/>
        <end position="738"/>
    </location>
</feature>
<dbReference type="InterPro" id="IPR028941">
    <property type="entry name" value="WHIM2_dom"/>
</dbReference>
<name>A0AA40DPZ1_9PEZI</name>
<evidence type="ECO:0000256" key="3">
    <source>
        <dbReference type="ARBA" id="ARBA00023242"/>
    </source>
</evidence>
<feature type="region of interest" description="Disordered" evidence="5">
    <location>
        <begin position="702"/>
        <end position="781"/>
    </location>
</feature>
<dbReference type="InterPro" id="IPR028942">
    <property type="entry name" value="WHIM1_dom"/>
</dbReference>
<dbReference type="PROSITE" id="PS51136">
    <property type="entry name" value="WAC"/>
    <property type="match status" value="1"/>
</dbReference>
<feature type="region of interest" description="Disordered" evidence="5">
    <location>
        <begin position="500"/>
        <end position="540"/>
    </location>
</feature>
<dbReference type="Pfam" id="PF02791">
    <property type="entry name" value="DDT"/>
    <property type="match status" value="1"/>
</dbReference>
<protein>
    <submittedName>
        <fullName evidence="8">ATP-utilizing chromatin assembly and remodelling N-terminal-domain-containing protein</fullName>
    </submittedName>
</protein>
<keyword evidence="2" id="KW-0175">Coiled coil</keyword>
<keyword evidence="3 4" id="KW-0539">Nucleus</keyword>
<feature type="compositionally biased region" description="Polar residues" evidence="5">
    <location>
        <begin position="281"/>
        <end position="291"/>
    </location>
</feature>
<gene>
    <name evidence="8" type="ORF">B0H67DRAFT_668539</name>
</gene>
<evidence type="ECO:0000256" key="1">
    <source>
        <dbReference type="ARBA" id="ARBA00004123"/>
    </source>
</evidence>